<comment type="subcellular location">
    <subcellularLocation>
        <location evidence="2 6">Cytoplasm</location>
    </subcellularLocation>
</comment>
<keyword evidence="4 6" id="KW-0378">Hydrolase</keyword>
<comment type="caution">
    <text evidence="6">Lacks conserved residue(s) required for the propagation of feature annotation.</text>
</comment>
<evidence type="ECO:0000313" key="7">
    <source>
        <dbReference type="EMBL" id="TGY61445.1"/>
    </source>
</evidence>
<proteinExistence type="inferred from homology"/>
<feature type="active site" description="Proton acceptor" evidence="6">
    <location>
        <position position="67"/>
    </location>
</feature>
<dbReference type="EC" id="3.6.1.9" evidence="6"/>
<comment type="function">
    <text evidence="6">Nucleoside triphosphate pyrophosphatase that hydrolyzes dTTP and UTP. May have a dual role in cell division arrest and in preventing the incorporation of modified nucleotides into cellular nucleic acids.</text>
</comment>
<dbReference type="HAMAP" id="MF_00528">
    <property type="entry name" value="Maf"/>
    <property type="match status" value="1"/>
</dbReference>
<accession>A0A4S2EYK2</accession>
<dbReference type="Proteomes" id="UP000310263">
    <property type="component" value="Unassembled WGS sequence"/>
</dbReference>
<comment type="cofactor">
    <cofactor evidence="1 6">
        <name>a divalent metal cation</name>
        <dbReference type="ChEBI" id="CHEBI:60240"/>
    </cofactor>
</comment>
<dbReference type="RefSeq" id="WP_136013168.1">
    <property type="nucleotide sequence ID" value="NZ_SRYE01000005.1"/>
</dbReference>
<dbReference type="GO" id="GO:0009117">
    <property type="term" value="P:nucleotide metabolic process"/>
    <property type="evidence" value="ECO:0007669"/>
    <property type="project" value="UniProtKB-KW"/>
</dbReference>
<dbReference type="OrthoDB" id="3527985at2"/>
<dbReference type="Gene3D" id="3.90.950.10">
    <property type="match status" value="1"/>
</dbReference>
<evidence type="ECO:0000313" key="8">
    <source>
        <dbReference type="Proteomes" id="UP000310263"/>
    </source>
</evidence>
<keyword evidence="3 6" id="KW-0963">Cytoplasm</keyword>
<evidence type="ECO:0000256" key="2">
    <source>
        <dbReference type="ARBA" id="ARBA00004496"/>
    </source>
</evidence>
<sequence length="203" mass="21624">MILASASPRRSQLLSEVGIEFRVIPANIDETPLPGENPVSLVERLARAKALAVAQTAEPGELVLAADTLVWLDGAVLGKPTSPEDARTMLGKLSGKTHHVSTGCALIERPHEGLSAPKDWRHLTFSNTCAVKFYELDSQEIQAYVATGEPADKAGAYGIQGLGRLLVKEIQGNYDTVVGLPVAQVVRELRAFAPHALGPVMGI</sequence>
<dbReference type="NCBIfam" id="TIGR00172">
    <property type="entry name" value="maf"/>
    <property type="match status" value="1"/>
</dbReference>
<dbReference type="Pfam" id="PF02545">
    <property type="entry name" value="Maf"/>
    <property type="match status" value="1"/>
</dbReference>
<gene>
    <name evidence="7" type="primary">maf</name>
    <name evidence="7" type="ORF">E5334_08560</name>
</gene>
<dbReference type="AlphaFoldDB" id="A0A4S2EYK2"/>
<comment type="similarity">
    <text evidence="6">Belongs to the Maf family. YhdE subfamily.</text>
</comment>
<evidence type="ECO:0000256" key="1">
    <source>
        <dbReference type="ARBA" id="ARBA00001968"/>
    </source>
</evidence>
<dbReference type="EMBL" id="SRYE01000005">
    <property type="protein sequence ID" value="TGY61445.1"/>
    <property type="molecule type" value="Genomic_DNA"/>
</dbReference>
<protein>
    <recommendedName>
        <fullName evidence="6">dTTP/UTP pyrophosphatase</fullName>
        <shortName evidence="6">dTTPase/UTPase</shortName>
        <ecNumber evidence="6">3.6.1.9</ecNumber>
    </recommendedName>
    <alternativeName>
        <fullName evidence="6">Nucleoside triphosphate pyrophosphatase</fullName>
    </alternativeName>
    <alternativeName>
        <fullName evidence="6">Nucleotide pyrophosphatase</fullName>
        <shortName evidence="6">Nucleotide PPase</shortName>
    </alternativeName>
</protein>
<dbReference type="PANTHER" id="PTHR43213">
    <property type="entry name" value="BIFUNCTIONAL DTTP/UTP PYROPHOSPHATASE/METHYLTRANSFERASE PROTEIN-RELATED"/>
    <property type="match status" value="1"/>
</dbReference>
<feature type="site" description="Important for substrate specificity" evidence="6">
    <location>
        <position position="160"/>
    </location>
</feature>
<reference evidence="7 8" key="1">
    <citation type="submission" date="2019-04" db="EMBL/GenBank/DDBJ databases">
        <title>Microbes associate with the intestines of laboratory mice.</title>
        <authorList>
            <person name="Navarre W."/>
            <person name="Wong E."/>
            <person name="Huang K."/>
            <person name="Tropini C."/>
            <person name="Ng K."/>
            <person name="Yu B."/>
        </authorList>
    </citation>
    <scope>NUCLEOTIDE SEQUENCE [LARGE SCALE GENOMIC DNA]</scope>
    <source>
        <strain evidence="7 8">NM07_P-09</strain>
    </source>
</reference>
<dbReference type="GO" id="GO:0036221">
    <property type="term" value="F:UTP diphosphatase activity"/>
    <property type="evidence" value="ECO:0007669"/>
    <property type="project" value="RHEA"/>
</dbReference>
<feature type="site" description="Important for substrate specificity" evidence="6">
    <location>
        <position position="68"/>
    </location>
</feature>
<evidence type="ECO:0000256" key="5">
    <source>
        <dbReference type="ARBA" id="ARBA00023080"/>
    </source>
</evidence>
<name>A0A4S2EYK2_9ACTN</name>
<evidence type="ECO:0000256" key="6">
    <source>
        <dbReference type="HAMAP-Rule" id="MF_00528"/>
    </source>
</evidence>
<comment type="catalytic activity">
    <reaction evidence="6">
        <text>UTP + H2O = UMP + diphosphate + H(+)</text>
        <dbReference type="Rhea" id="RHEA:29395"/>
        <dbReference type="ChEBI" id="CHEBI:15377"/>
        <dbReference type="ChEBI" id="CHEBI:15378"/>
        <dbReference type="ChEBI" id="CHEBI:33019"/>
        <dbReference type="ChEBI" id="CHEBI:46398"/>
        <dbReference type="ChEBI" id="CHEBI:57865"/>
        <dbReference type="EC" id="3.6.1.9"/>
    </reaction>
</comment>
<dbReference type="CDD" id="cd00555">
    <property type="entry name" value="Maf"/>
    <property type="match status" value="1"/>
</dbReference>
<keyword evidence="8" id="KW-1185">Reference proteome</keyword>
<dbReference type="InterPro" id="IPR029001">
    <property type="entry name" value="ITPase-like_fam"/>
</dbReference>
<dbReference type="PANTHER" id="PTHR43213:SF5">
    <property type="entry name" value="BIFUNCTIONAL DTTP_UTP PYROPHOSPHATASE_METHYLTRANSFERASE PROTEIN-RELATED"/>
    <property type="match status" value="1"/>
</dbReference>
<dbReference type="InterPro" id="IPR003697">
    <property type="entry name" value="Maf-like"/>
</dbReference>
<dbReference type="GO" id="GO:0036218">
    <property type="term" value="F:dTTP diphosphatase activity"/>
    <property type="evidence" value="ECO:0007669"/>
    <property type="project" value="RHEA"/>
</dbReference>
<keyword evidence="5 6" id="KW-0546">Nucleotide metabolism</keyword>
<comment type="catalytic activity">
    <reaction evidence="6">
        <text>dTTP + H2O = dTMP + diphosphate + H(+)</text>
        <dbReference type="Rhea" id="RHEA:28534"/>
        <dbReference type="ChEBI" id="CHEBI:15377"/>
        <dbReference type="ChEBI" id="CHEBI:15378"/>
        <dbReference type="ChEBI" id="CHEBI:33019"/>
        <dbReference type="ChEBI" id="CHEBI:37568"/>
        <dbReference type="ChEBI" id="CHEBI:63528"/>
        <dbReference type="EC" id="3.6.1.9"/>
    </reaction>
</comment>
<evidence type="ECO:0000256" key="3">
    <source>
        <dbReference type="ARBA" id="ARBA00022490"/>
    </source>
</evidence>
<evidence type="ECO:0000256" key="4">
    <source>
        <dbReference type="ARBA" id="ARBA00022801"/>
    </source>
</evidence>
<organism evidence="7 8">
    <name type="scientific">Muricaecibacterium torontonense</name>
    <dbReference type="NCBI Taxonomy" id="3032871"/>
    <lineage>
        <taxon>Bacteria</taxon>
        <taxon>Bacillati</taxon>
        <taxon>Actinomycetota</taxon>
        <taxon>Coriobacteriia</taxon>
        <taxon>Coriobacteriales</taxon>
        <taxon>Atopobiaceae</taxon>
        <taxon>Muricaecibacterium</taxon>
    </lineage>
</organism>
<dbReference type="GO" id="GO:0005737">
    <property type="term" value="C:cytoplasm"/>
    <property type="evidence" value="ECO:0007669"/>
    <property type="project" value="UniProtKB-SubCell"/>
</dbReference>
<dbReference type="FunFam" id="3.90.950.10:FF:000005">
    <property type="entry name" value="7-methyl-GTP pyrophosphatase"/>
    <property type="match status" value="1"/>
</dbReference>
<dbReference type="PIRSF" id="PIRSF006305">
    <property type="entry name" value="Maf"/>
    <property type="match status" value="1"/>
</dbReference>
<feature type="site" description="Important for substrate specificity" evidence="6">
    <location>
        <position position="9"/>
    </location>
</feature>
<comment type="caution">
    <text evidence="7">The sequence shown here is derived from an EMBL/GenBank/DDBJ whole genome shotgun (WGS) entry which is preliminary data.</text>
</comment>
<dbReference type="SUPFAM" id="SSF52972">
    <property type="entry name" value="ITPase-like"/>
    <property type="match status" value="1"/>
</dbReference>